<evidence type="ECO:0000259" key="3">
    <source>
        <dbReference type="Pfam" id="PF04608"/>
    </source>
</evidence>
<dbReference type="Proteomes" id="UP000662703">
    <property type="component" value="Unassembled WGS sequence"/>
</dbReference>
<organism evidence="4 5">
    <name type="scientific">Alloalcanivorax profundimaris</name>
    <dbReference type="NCBI Taxonomy" id="2735259"/>
    <lineage>
        <taxon>Bacteria</taxon>
        <taxon>Pseudomonadati</taxon>
        <taxon>Pseudomonadota</taxon>
        <taxon>Gammaproteobacteria</taxon>
        <taxon>Oceanospirillales</taxon>
        <taxon>Alcanivoracaceae</taxon>
        <taxon>Alloalcanivorax</taxon>
    </lineage>
</organism>
<dbReference type="InterPro" id="IPR036681">
    <property type="entry name" value="PgpA-like_sf"/>
</dbReference>
<feature type="domain" description="YutG/PgpA" evidence="3">
    <location>
        <begin position="10"/>
        <end position="147"/>
    </location>
</feature>
<comment type="catalytic activity">
    <reaction evidence="1">
        <text>a 1,2-diacyl-sn-glycero-3-phospho-(1'-sn-glycero-3'-phosphate) + H2O = a 1,2-diacyl-sn-glycero-3-phospho-(1'-sn-glycerol) + phosphate</text>
        <dbReference type="Rhea" id="RHEA:33751"/>
        <dbReference type="ChEBI" id="CHEBI:15377"/>
        <dbReference type="ChEBI" id="CHEBI:43474"/>
        <dbReference type="ChEBI" id="CHEBI:60110"/>
        <dbReference type="ChEBI" id="CHEBI:64716"/>
        <dbReference type="EC" id="3.1.3.27"/>
    </reaction>
</comment>
<dbReference type="PANTHER" id="PTHR36305:SF1">
    <property type="entry name" value="PHOSPHATIDYLGLYCEROPHOSPHATASE A"/>
    <property type="match status" value="1"/>
</dbReference>
<comment type="subcellular location">
    <subcellularLocation>
        <location evidence="1">Cell inner membrane</location>
        <topology evidence="1">Multi-pass membrane protein</topology>
    </subcellularLocation>
</comment>
<keyword evidence="2" id="KW-1133">Transmembrane helix</keyword>
<keyword evidence="1" id="KW-0595">Phospholipid degradation</keyword>
<keyword evidence="1 2" id="KW-0812">Transmembrane</keyword>
<gene>
    <name evidence="4" type="ORF">Y5W_00112</name>
</gene>
<dbReference type="EMBL" id="ARXX01000001">
    <property type="protein sequence ID" value="MBF5054818.1"/>
    <property type="molecule type" value="Genomic_DNA"/>
</dbReference>
<keyword evidence="1" id="KW-0443">Lipid metabolism</keyword>
<feature type="transmembrane region" description="Helical" evidence="2">
    <location>
        <begin position="46"/>
        <end position="65"/>
    </location>
</feature>
<keyword evidence="1 2" id="KW-0472">Membrane</keyword>
<keyword evidence="1" id="KW-0378">Hydrolase</keyword>
<accession>A0ABS0AL65</accession>
<dbReference type="InterPro" id="IPR026037">
    <property type="entry name" value="PgpA"/>
</dbReference>
<reference evidence="4 5" key="1">
    <citation type="submission" date="2012-09" db="EMBL/GenBank/DDBJ databases">
        <title>Genome Sequence of alkane-degrading Bacterium Alcanivorax sp. 521-1.</title>
        <authorList>
            <person name="Lai Q."/>
            <person name="Shao Z."/>
        </authorList>
    </citation>
    <scope>NUCLEOTIDE SEQUENCE [LARGE SCALE GENOMIC DNA]</scope>
    <source>
        <strain evidence="4 5">521-1</strain>
    </source>
</reference>
<feature type="transmembrane region" description="Helical" evidence="2">
    <location>
        <begin position="134"/>
        <end position="154"/>
    </location>
</feature>
<dbReference type="InterPro" id="IPR007686">
    <property type="entry name" value="YutG/PgpA"/>
</dbReference>
<protein>
    <recommendedName>
        <fullName evidence="1">Phosphatidylglycerophosphatase A</fullName>
        <ecNumber evidence="1">3.1.3.27</ecNumber>
    </recommendedName>
    <alternativeName>
        <fullName evidence="1">Phosphatidylglycerolphosphate phosphatase A</fullName>
    </alternativeName>
</protein>
<evidence type="ECO:0000313" key="4">
    <source>
        <dbReference type="EMBL" id="MBF5054818.1"/>
    </source>
</evidence>
<keyword evidence="1" id="KW-0997">Cell inner membrane</keyword>
<keyword evidence="1" id="KW-0479">Metal-binding</keyword>
<comment type="cofactor">
    <cofactor evidence="1">
        <name>Mg(2+)</name>
        <dbReference type="ChEBI" id="CHEBI:18420"/>
    </cofactor>
</comment>
<name>A0ABS0AL65_9GAMM</name>
<keyword evidence="5" id="KW-1185">Reference proteome</keyword>
<sequence>MHPESVLVLLAQGLGIGLSPWAPGTVASLLFLLIWWPLARLPRPHYMLAVLLVAAAGVPLCGLAAEVLGVHDAGSLVWDELGGLLLALAVVPRRPVWGLAGFAVFRLFDVFKPGPVGWVDLHLNGGVGIVLDDLVAGALALVVLAVLVCCRSGFSRDGRTG</sequence>
<dbReference type="SUPFAM" id="SSF101307">
    <property type="entry name" value="YutG-like"/>
    <property type="match status" value="1"/>
</dbReference>
<evidence type="ECO:0000256" key="1">
    <source>
        <dbReference type="PIRNR" id="PIRNR006162"/>
    </source>
</evidence>
<comment type="pathway">
    <text evidence="1">Phospholipid metabolism; phosphatidylglycerol biosynthesis; phosphatidylglycerol from CDP-diacylglycerol: step 2/2.</text>
</comment>
<keyword evidence="1" id="KW-0460">Magnesium</keyword>
<evidence type="ECO:0000256" key="2">
    <source>
        <dbReference type="SAM" id="Phobius"/>
    </source>
</evidence>
<keyword evidence="1" id="KW-0442">Lipid degradation</keyword>
<dbReference type="PANTHER" id="PTHR36305">
    <property type="entry name" value="PHOSPHATIDYLGLYCEROPHOSPHATASE A"/>
    <property type="match status" value="1"/>
</dbReference>
<dbReference type="PIRSF" id="PIRSF006162">
    <property type="entry name" value="PgpA"/>
    <property type="match status" value="1"/>
</dbReference>
<dbReference type="CDD" id="cd06971">
    <property type="entry name" value="PgpA"/>
    <property type="match status" value="1"/>
</dbReference>
<keyword evidence="1" id="KW-1208">Phospholipid metabolism</keyword>
<feature type="transmembrane region" description="Helical" evidence="2">
    <location>
        <begin position="20"/>
        <end position="39"/>
    </location>
</feature>
<keyword evidence="1" id="KW-1003">Cell membrane</keyword>
<evidence type="ECO:0000313" key="5">
    <source>
        <dbReference type="Proteomes" id="UP000662703"/>
    </source>
</evidence>
<comment type="caution">
    <text evidence="4">The sequence shown here is derived from an EMBL/GenBank/DDBJ whole genome shotgun (WGS) entry which is preliminary data.</text>
</comment>
<dbReference type="RefSeq" id="WP_194863789.1">
    <property type="nucleotide sequence ID" value="NZ_ARXX01000001.1"/>
</dbReference>
<proteinExistence type="predicted"/>
<dbReference type="EC" id="3.1.3.27" evidence="1"/>
<comment type="function">
    <text evidence="1">Lipid phosphatase which dephosphorylates phosphatidylglycerophosphate (PGP) to phosphatidylglycerol (PG).</text>
</comment>
<dbReference type="Pfam" id="PF04608">
    <property type="entry name" value="PgpA"/>
    <property type="match status" value="1"/>
</dbReference>